<dbReference type="EMBL" id="CAKXZT010000175">
    <property type="protein sequence ID" value="CAH2409108.1"/>
    <property type="molecule type" value="Genomic_DNA"/>
</dbReference>
<protein>
    <submittedName>
        <fullName evidence="6">Pca regulon regulatory protein</fullName>
    </submittedName>
</protein>
<evidence type="ECO:0000256" key="2">
    <source>
        <dbReference type="ARBA" id="ARBA00023125"/>
    </source>
</evidence>
<dbReference type="Pfam" id="PF01614">
    <property type="entry name" value="IclR_C"/>
    <property type="match status" value="1"/>
</dbReference>
<dbReference type="Proteomes" id="UP001153050">
    <property type="component" value="Unassembled WGS sequence"/>
</dbReference>
<proteinExistence type="predicted"/>
<dbReference type="RefSeq" id="WP_254022279.1">
    <property type="nucleotide sequence ID" value="NZ_CAKXZT010000175.1"/>
</dbReference>
<organism evidence="6 7">
    <name type="scientific">Mesorhizobium escarrei</name>
    <dbReference type="NCBI Taxonomy" id="666018"/>
    <lineage>
        <taxon>Bacteria</taxon>
        <taxon>Pseudomonadati</taxon>
        <taxon>Pseudomonadota</taxon>
        <taxon>Alphaproteobacteria</taxon>
        <taxon>Hyphomicrobiales</taxon>
        <taxon>Phyllobacteriaceae</taxon>
        <taxon>Mesorhizobium</taxon>
    </lineage>
</organism>
<dbReference type="InterPro" id="IPR029016">
    <property type="entry name" value="GAF-like_dom_sf"/>
</dbReference>
<dbReference type="PANTHER" id="PTHR30136">
    <property type="entry name" value="HELIX-TURN-HELIX TRANSCRIPTIONAL REGULATOR, ICLR FAMILY"/>
    <property type="match status" value="1"/>
</dbReference>
<accession>A0ABM9EIB0</accession>
<evidence type="ECO:0000259" key="4">
    <source>
        <dbReference type="PROSITE" id="PS51077"/>
    </source>
</evidence>
<keyword evidence="1" id="KW-0805">Transcription regulation</keyword>
<dbReference type="PROSITE" id="PS51077">
    <property type="entry name" value="HTH_ICLR"/>
    <property type="match status" value="1"/>
</dbReference>
<evidence type="ECO:0000313" key="6">
    <source>
        <dbReference type="EMBL" id="CAH2409108.1"/>
    </source>
</evidence>
<comment type="caution">
    <text evidence="6">The sequence shown here is derived from an EMBL/GenBank/DDBJ whole genome shotgun (WGS) entry which is preliminary data.</text>
</comment>
<evidence type="ECO:0000256" key="3">
    <source>
        <dbReference type="ARBA" id="ARBA00023163"/>
    </source>
</evidence>
<dbReference type="InterPro" id="IPR036388">
    <property type="entry name" value="WH-like_DNA-bd_sf"/>
</dbReference>
<feature type="domain" description="IclR-ED" evidence="5">
    <location>
        <begin position="80"/>
        <end position="262"/>
    </location>
</feature>
<reference evidence="6 7" key="1">
    <citation type="submission" date="2022-03" db="EMBL/GenBank/DDBJ databases">
        <authorList>
            <person name="Brunel B."/>
        </authorList>
    </citation>
    <scope>NUCLEOTIDE SEQUENCE [LARGE SCALE GENOMIC DNA]</scope>
    <source>
        <strain evidence="6">STM5069sample</strain>
    </source>
</reference>
<keyword evidence="3" id="KW-0804">Transcription</keyword>
<dbReference type="InterPro" id="IPR012794">
    <property type="entry name" value="PcaR_PcaU"/>
</dbReference>
<dbReference type="InterPro" id="IPR005471">
    <property type="entry name" value="Tscrpt_reg_IclR_N"/>
</dbReference>
<dbReference type="InterPro" id="IPR036390">
    <property type="entry name" value="WH_DNA-bd_sf"/>
</dbReference>
<evidence type="ECO:0000313" key="7">
    <source>
        <dbReference type="Proteomes" id="UP001153050"/>
    </source>
</evidence>
<dbReference type="SUPFAM" id="SSF46785">
    <property type="entry name" value="Winged helix' DNA-binding domain"/>
    <property type="match status" value="1"/>
</dbReference>
<dbReference type="PANTHER" id="PTHR30136:SF34">
    <property type="entry name" value="TRANSCRIPTIONAL REGULATOR"/>
    <property type="match status" value="1"/>
</dbReference>
<name>A0ABM9EIB0_9HYPH</name>
<dbReference type="InterPro" id="IPR050707">
    <property type="entry name" value="HTH_MetabolicPath_Reg"/>
</dbReference>
<evidence type="ECO:0000256" key="1">
    <source>
        <dbReference type="ARBA" id="ARBA00023015"/>
    </source>
</evidence>
<sequence>MQADRIGAGEIRGEDRDFVASLEKGLAVIEAFDTVRPRLTLTDVAKLTGITRAAARRYLRTLTRLGYAEFDGRYFSLSPRILRLGYAYLSSASVPARLQPFLEKISEETGESSSAAMLDGDEIVYIARSATRRIMSVGLGVGSRLPIYCTSLGRAILAHQPEAEIDAYLDRVRTEPRTRFTVTDKHRLRETLRDVREQGYAAINEELEIGLRSIAVPVRQQNGTVTIAINIGTQAARFQPAEMVERFLPVLQAASQAIRYTL</sequence>
<dbReference type="NCBIfam" id="TIGR02431">
    <property type="entry name" value="pcaR_pcaU"/>
    <property type="match status" value="1"/>
</dbReference>
<dbReference type="SUPFAM" id="SSF55781">
    <property type="entry name" value="GAF domain-like"/>
    <property type="match status" value="1"/>
</dbReference>
<gene>
    <name evidence="6" type="primary">pcaR</name>
    <name evidence="6" type="ORF">MES5069_760004</name>
</gene>
<dbReference type="Gene3D" id="1.10.10.10">
    <property type="entry name" value="Winged helix-like DNA-binding domain superfamily/Winged helix DNA-binding domain"/>
    <property type="match status" value="1"/>
</dbReference>
<dbReference type="InterPro" id="IPR014757">
    <property type="entry name" value="Tscrpt_reg_IclR_C"/>
</dbReference>
<feature type="domain" description="HTH iclR-type" evidence="4">
    <location>
        <begin position="19"/>
        <end position="79"/>
    </location>
</feature>
<dbReference type="Gene3D" id="3.30.450.40">
    <property type="match status" value="1"/>
</dbReference>
<keyword evidence="7" id="KW-1185">Reference proteome</keyword>
<evidence type="ECO:0000259" key="5">
    <source>
        <dbReference type="PROSITE" id="PS51078"/>
    </source>
</evidence>
<dbReference type="SMART" id="SM00346">
    <property type="entry name" value="HTH_ICLR"/>
    <property type="match status" value="1"/>
</dbReference>
<dbReference type="PROSITE" id="PS51078">
    <property type="entry name" value="ICLR_ED"/>
    <property type="match status" value="1"/>
</dbReference>
<dbReference type="Pfam" id="PF09339">
    <property type="entry name" value="HTH_IclR"/>
    <property type="match status" value="1"/>
</dbReference>
<keyword evidence="2" id="KW-0238">DNA-binding</keyword>